<sequence>MNSKREAKKILKAYGKAAYQERVKYVDSFSEEKAAFLRKISYRRVMKRCMLVALILILTFSLLVIGVNALGIKFLNLSIFETDTHSEIMGNQGNKTADAGEVKFYKPDYIPKGYSLVEEDGIEDIKMTYIYKNNKDEYLYINESVEDKFSHQIDNEDCEISTETILDMEVRVYRYKEPANSCIYIMKKGNLYIEISGNLKDDEMKKIIYSLK</sequence>
<dbReference type="Pfam" id="PF14285">
    <property type="entry name" value="DUF4367"/>
    <property type="match status" value="1"/>
</dbReference>
<feature type="domain" description="DUF4367" evidence="2">
    <location>
        <begin position="105"/>
        <end position="210"/>
    </location>
</feature>
<evidence type="ECO:0000259" key="2">
    <source>
        <dbReference type="Pfam" id="PF14285"/>
    </source>
</evidence>
<comment type="caution">
    <text evidence="3">The sequence shown here is derived from an EMBL/GenBank/DDBJ whole genome shotgun (WGS) entry which is preliminary data.</text>
</comment>
<keyword evidence="4" id="KW-1185">Reference proteome</keyword>
<protein>
    <submittedName>
        <fullName evidence="3">DUF4367 domain-containing protein</fullName>
    </submittedName>
</protein>
<dbReference type="EMBL" id="QRMS01000001">
    <property type="protein sequence ID" value="RHJ89811.1"/>
    <property type="molecule type" value="Genomic_DNA"/>
</dbReference>
<dbReference type="AlphaFoldDB" id="A0A415E7S0"/>
<reference evidence="3 4" key="1">
    <citation type="submission" date="2018-08" db="EMBL/GenBank/DDBJ databases">
        <title>A genome reference for cultivated species of the human gut microbiota.</title>
        <authorList>
            <person name="Zou Y."/>
            <person name="Xue W."/>
            <person name="Luo G."/>
        </authorList>
    </citation>
    <scope>NUCLEOTIDE SEQUENCE [LARGE SCALE GENOMIC DNA]</scope>
    <source>
        <strain evidence="3 4">AM07-24</strain>
    </source>
</reference>
<keyword evidence="1" id="KW-0812">Transmembrane</keyword>
<evidence type="ECO:0000313" key="3">
    <source>
        <dbReference type="EMBL" id="RHJ89811.1"/>
    </source>
</evidence>
<proteinExistence type="predicted"/>
<dbReference type="RefSeq" id="WP_118333840.1">
    <property type="nucleotide sequence ID" value="NZ_AP025567.1"/>
</dbReference>
<dbReference type="OrthoDB" id="1711094at2"/>
<dbReference type="Proteomes" id="UP000284841">
    <property type="component" value="Unassembled WGS sequence"/>
</dbReference>
<dbReference type="InterPro" id="IPR025377">
    <property type="entry name" value="DUF4367"/>
</dbReference>
<name>A0A415E7S0_9FIRM</name>
<dbReference type="STRING" id="1776384.GCA_900086585_03169"/>
<organism evidence="3 4">
    <name type="scientific">Emergencia timonensis</name>
    <dbReference type="NCBI Taxonomy" id="1776384"/>
    <lineage>
        <taxon>Bacteria</taxon>
        <taxon>Bacillati</taxon>
        <taxon>Bacillota</taxon>
        <taxon>Clostridia</taxon>
        <taxon>Peptostreptococcales</taxon>
        <taxon>Anaerovoracaceae</taxon>
        <taxon>Emergencia</taxon>
    </lineage>
</organism>
<evidence type="ECO:0000256" key="1">
    <source>
        <dbReference type="SAM" id="Phobius"/>
    </source>
</evidence>
<evidence type="ECO:0000313" key="4">
    <source>
        <dbReference type="Proteomes" id="UP000284841"/>
    </source>
</evidence>
<accession>A0A415E7S0</accession>
<keyword evidence="1" id="KW-0472">Membrane</keyword>
<gene>
    <name evidence="3" type="ORF">DW099_04405</name>
</gene>
<feature type="transmembrane region" description="Helical" evidence="1">
    <location>
        <begin position="49"/>
        <end position="72"/>
    </location>
</feature>
<keyword evidence="1" id="KW-1133">Transmembrane helix</keyword>